<sequence>MNAAQLCYGCLFDVDVRKQDGRFILKRSTLMRIRPIILLGNMEFSLTLSGSTDFRLNIYGPADQRGLVGNLLGDDKVYLQQPATIRKGIVYDNPQWLYAPGEQRDLTRYVKYDGQELESWTSMAIQEMIDYQETRLCECLRSGFCDSHAPR</sequence>
<protein>
    <submittedName>
        <fullName evidence="1">Uncharacterized protein</fullName>
    </submittedName>
</protein>
<dbReference type="OrthoDB" id="10580589at2759"/>
<dbReference type="Proteomes" id="UP000738349">
    <property type="component" value="Unassembled WGS sequence"/>
</dbReference>
<reference evidence="1" key="1">
    <citation type="journal article" date="2021" name="Nat. Commun.">
        <title>Genetic determinants of endophytism in the Arabidopsis root mycobiome.</title>
        <authorList>
            <person name="Mesny F."/>
            <person name="Miyauchi S."/>
            <person name="Thiergart T."/>
            <person name="Pickel B."/>
            <person name="Atanasova L."/>
            <person name="Karlsson M."/>
            <person name="Huettel B."/>
            <person name="Barry K.W."/>
            <person name="Haridas S."/>
            <person name="Chen C."/>
            <person name="Bauer D."/>
            <person name="Andreopoulos W."/>
            <person name="Pangilinan J."/>
            <person name="LaButti K."/>
            <person name="Riley R."/>
            <person name="Lipzen A."/>
            <person name="Clum A."/>
            <person name="Drula E."/>
            <person name="Henrissat B."/>
            <person name="Kohler A."/>
            <person name="Grigoriev I.V."/>
            <person name="Martin F.M."/>
            <person name="Hacquard S."/>
        </authorList>
    </citation>
    <scope>NUCLEOTIDE SEQUENCE</scope>
    <source>
        <strain evidence="1">MPI-CAGE-AT-0147</strain>
    </source>
</reference>
<accession>A0A9P9IVY2</accession>
<gene>
    <name evidence="1" type="ORF">EDB81DRAFT_761623</name>
</gene>
<dbReference type="EMBL" id="JAGMUV010000012">
    <property type="protein sequence ID" value="KAH7137568.1"/>
    <property type="molecule type" value="Genomic_DNA"/>
</dbReference>
<comment type="caution">
    <text evidence="1">The sequence shown here is derived from an EMBL/GenBank/DDBJ whole genome shotgun (WGS) entry which is preliminary data.</text>
</comment>
<name>A0A9P9IVY2_9HYPO</name>
<evidence type="ECO:0000313" key="1">
    <source>
        <dbReference type="EMBL" id="KAH7137568.1"/>
    </source>
</evidence>
<organism evidence="1 2">
    <name type="scientific">Dactylonectria macrodidyma</name>
    <dbReference type="NCBI Taxonomy" id="307937"/>
    <lineage>
        <taxon>Eukaryota</taxon>
        <taxon>Fungi</taxon>
        <taxon>Dikarya</taxon>
        <taxon>Ascomycota</taxon>
        <taxon>Pezizomycotina</taxon>
        <taxon>Sordariomycetes</taxon>
        <taxon>Hypocreomycetidae</taxon>
        <taxon>Hypocreales</taxon>
        <taxon>Nectriaceae</taxon>
        <taxon>Dactylonectria</taxon>
    </lineage>
</organism>
<dbReference type="AlphaFoldDB" id="A0A9P9IVY2"/>
<proteinExistence type="predicted"/>
<keyword evidence="2" id="KW-1185">Reference proteome</keyword>
<evidence type="ECO:0000313" key="2">
    <source>
        <dbReference type="Proteomes" id="UP000738349"/>
    </source>
</evidence>